<sequence length="239" mass="25149">MMGPTHALSGALAWLAAVPLLQSAEVMQGHAVQLSAGQLAAGTVVCAGAAMLPDVDHHDGTIANTFGIFTRVLCKAVCKISGGHRQATHSILFALGAGYGAHWLAAHQEPVWWVLLFLLTGLGLRGLGIRIGANDAYTGALNALAAAALVFWMHDLDMAWAGYAVALGCLVHVAGDCCTPRGCPVLWPAPWRLAVPLIPRTNGRMEKWVITPILTLGVVVLAVRTAVGDEITRWLENAA</sequence>
<evidence type="ECO:0000256" key="2">
    <source>
        <dbReference type="SAM" id="SignalP"/>
    </source>
</evidence>
<dbReference type="InterPro" id="IPR007404">
    <property type="entry name" value="YdjM-like"/>
</dbReference>
<feature type="chain" id="PRO_5045554404" evidence="2">
    <location>
        <begin position="24"/>
        <end position="239"/>
    </location>
</feature>
<dbReference type="Proteomes" id="UP001500665">
    <property type="component" value="Unassembled WGS sequence"/>
</dbReference>
<name>A0ABN1RYU6_9ACTN</name>
<keyword evidence="1" id="KW-1133">Transmembrane helix</keyword>
<proteinExistence type="predicted"/>
<evidence type="ECO:0000313" key="4">
    <source>
        <dbReference type="Proteomes" id="UP001500665"/>
    </source>
</evidence>
<gene>
    <name evidence="3" type="ORF">GCM10009550_72330</name>
</gene>
<dbReference type="RefSeq" id="WP_344246787.1">
    <property type="nucleotide sequence ID" value="NZ_BAAAHH010000052.1"/>
</dbReference>
<keyword evidence="2" id="KW-0732">Signal</keyword>
<feature type="transmembrane region" description="Helical" evidence="1">
    <location>
        <begin position="136"/>
        <end position="154"/>
    </location>
</feature>
<protein>
    <submittedName>
        <fullName evidence="3">Metal-dependent hydrolase</fullName>
    </submittedName>
</protein>
<dbReference type="Pfam" id="PF04307">
    <property type="entry name" value="YdjM"/>
    <property type="match status" value="2"/>
</dbReference>
<feature type="transmembrane region" description="Helical" evidence="1">
    <location>
        <begin position="111"/>
        <end position="129"/>
    </location>
</feature>
<feature type="signal peptide" evidence="2">
    <location>
        <begin position="1"/>
        <end position="23"/>
    </location>
</feature>
<comment type="caution">
    <text evidence="3">The sequence shown here is derived from an EMBL/GenBank/DDBJ whole genome shotgun (WGS) entry which is preliminary data.</text>
</comment>
<dbReference type="EMBL" id="BAAAHH010000052">
    <property type="protein sequence ID" value="GAA0967851.1"/>
    <property type="molecule type" value="Genomic_DNA"/>
</dbReference>
<evidence type="ECO:0000313" key="3">
    <source>
        <dbReference type="EMBL" id="GAA0967851.1"/>
    </source>
</evidence>
<feature type="transmembrane region" description="Helical" evidence="1">
    <location>
        <begin position="208"/>
        <end position="227"/>
    </location>
</feature>
<keyword evidence="3" id="KW-0378">Hydrolase</keyword>
<keyword evidence="1" id="KW-0472">Membrane</keyword>
<keyword evidence="4" id="KW-1185">Reference proteome</keyword>
<organism evidence="3 4">
    <name type="scientific">Actinocorallia libanotica</name>
    <dbReference type="NCBI Taxonomy" id="46162"/>
    <lineage>
        <taxon>Bacteria</taxon>
        <taxon>Bacillati</taxon>
        <taxon>Actinomycetota</taxon>
        <taxon>Actinomycetes</taxon>
        <taxon>Streptosporangiales</taxon>
        <taxon>Thermomonosporaceae</taxon>
        <taxon>Actinocorallia</taxon>
    </lineage>
</organism>
<evidence type="ECO:0000256" key="1">
    <source>
        <dbReference type="SAM" id="Phobius"/>
    </source>
</evidence>
<accession>A0ABN1RYU6</accession>
<keyword evidence="1" id="KW-0812">Transmembrane</keyword>
<dbReference type="GO" id="GO:0016787">
    <property type="term" value="F:hydrolase activity"/>
    <property type="evidence" value="ECO:0007669"/>
    <property type="project" value="UniProtKB-KW"/>
</dbReference>
<dbReference type="PANTHER" id="PTHR35531:SF1">
    <property type="entry name" value="INNER MEMBRANE PROTEIN YBCI-RELATED"/>
    <property type="match status" value="1"/>
</dbReference>
<reference evidence="3 4" key="1">
    <citation type="journal article" date="2019" name="Int. J. Syst. Evol. Microbiol.">
        <title>The Global Catalogue of Microorganisms (GCM) 10K type strain sequencing project: providing services to taxonomists for standard genome sequencing and annotation.</title>
        <authorList>
            <consortium name="The Broad Institute Genomics Platform"/>
            <consortium name="The Broad Institute Genome Sequencing Center for Infectious Disease"/>
            <person name="Wu L."/>
            <person name="Ma J."/>
        </authorList>
    </citation>
    <scope>NUCLEOTIDE SEQUENCE [LARGE SCALE GENOMIC DNA]</scope>
    <source>
        <strain evidence="3 4">JCM 10696</strain>
    </source>
</reference>
<dbReference type="PANTHER" id="PTHR35531">
    <property type="entry name" value="INNER MEMBRANE PROTEIN YBCI-RELATED"/>
    <property type="match status" value="1"/>
</dbReference>